<comment type="caution">
    <text evidence="9">The sequence shown here is derived from an EMBL/GenBank/DDBJ whole genome shotgun (WGS) entry which is preliminary data.</text>
</comment>
<dbReference type="GO" id="GO:0005886">
    <property type="term" value="C:plasma membrane"/>
    <property type="evidence" value="ECO:0007669"/>
    <property type="project" value="UniProtKB-SubCell"/>
</dbReference>
<dbReference type="InterPro" id="IPR006665">
    <property type="entry name" value="OmpA-like"/>
</dbReference>
<dbReference type="Gene3D" id="3.30.1330.60">
    <property type="entry name" value="OmpA-like domain"/>
    <property type="match status" value="1"/>
</dbReference>
<comment type="similarity">
    <text evidence="2">Belongs to the MotB family.</text>
</comment>
<evidence type="ECO:0000256" key="7">
    <source>
        <dbReference type="PROSITE-ProRule" id="PRU00473"/>
    </source>
</evidence>
<dbReference type="AlphaFoldDB" id="D6ST92"/>
<protein>
    <submittedName>
        <fullName evidence="9">OmpA/MotB domain protein</fullName>
    </submittedName>
</protein>
<dbReference type="CDD" id="cd07185">
    <property type="entry name" value="OmpA_C-like"/>
    <property type="match status" value="1"/>
</dbReference>
<keyword evidence="3" id="KW-1003">Cell membrane</keyword>
<dbReference type="Pfam" id="PF13677">
    <property type="entry name" value="MotB_plug"/>
    <property type="match status" value="1"/>
</dbReference>
<dbReference type="PANTHER" id="PTHR30329">
    <property type="entry name" value="STATOR ELEMENT OF FLAGELLAR MOTOR COMPLEX"/>
    <property type="match status" value="1"/>
</dbReference>
<gene>
    <name evidence="9" type="ORF">Dthio_PD1247</name>
</gene>
<keyword evidence="6 7" id="KW-0472">Membrane</keyword>
<dbReference type="SUPFAM" id="SSF103088">
    <property type="entry name" value="OmpA-like"/>
    <property type="match status" value="1"/>
</dbReference>
<sequence>MARRKSKKGGAPKPIWMFTFSDLVTVMLTFFVLVLSMASLDREYVQEIVTVFQQDTGFLTPKTAGRLPDEFVIIEDVLENPWEILEKEDRIKDLLFPEEELPPEISKSTLEENLEILMRPEGIALMMTGELLFPFAETRLQPQARQILDQVIPLVKAWPAPVNVAGYTDNIPGIHMDNYEFAAERAMAVMEYLLINDVKQQRLSVSAYGEHFPVGDNETEEGRARNRRVEILLKKTPDTYM</sequence>
<dbReference type="InterPro" id="IPR050330">
    <property type="entry name" value="Bact_OuterMem_StrucFunc"/>
</dbReference>
<dbReference type="PANTHER" id="PTHR30329:SF21">
    <property type="entry name" value="LIPOPROTEIN YIAD-RELATED"/>
    <property type="match status" value="1"/>
</dbReference>
<organism evidence="9 10">
    <name type="scientific">Desulfonatronospira thiodismutans ASO3-1</name>
    <dbReference type="NCBI Taxonomy" id="555779"/>
    <lineage>
        <taxon>Bacteria</taxon>
        <taxon>Pseudomonadati</taxon>
        <taxon>Thermodesulfobacteriota</taxon>
        <taxon>Desulfovibrionia</taxon>
        <taxon>Desulfovibrionales</taxon>
        <taxon>Desulfonatronovibrionaceae</taxon>
        <taxon>Desulfonatronospira</taxon>
    </lineage>
</organism>
<comment type="subcellular location">
    <subcellularLocation>
        <location evidence="1">Cell membrane</location>
        <topology evidence="1">Single-pass membrane protein</topology>
    </subcellularLocation>
</comment>
<dbReference type="EMBL" id="ACJN02000003">
    <property type="protein sequence ID" value="EFI33908.1"/>
    <property type="molecule type" value="Genomic_DNA"/>
</dbReference>
<evidence type="ECO:0000256" key="2">
    <source>
        <dbReference type="ARBA" id="ARBA00008914"/>
    </source>
</evidence>
<dbReference type="PROSITE" id="PS51123">
    <property type="entry name" value="OMPA_2"/>
    <property type="match status" value="1"/>
</dbReference>
<feature type="domain" description="OmpA-like" evidence="8">
    <location>
        <begin position="120"/>
        <end position="237"/>
    </location>
</feature>
<evidence type="ECO:0000256" key="6">
    <source>
        <dbReference type="ARBA" id="ARBA00023136"/>
    </source>
</evidence>
<keyword evidence="10" id="KW-1185">Reference proteome</keyword>
<dbReference type="InterPro" id="IPR036737">
    <property type="entry name" value="OmpA-like_sf"/>
</dbReference>
<evidence type="ECO:0000256" key="4">
    <source>
        <dbReference type="ARBA" id="ARBA00022692"/>
    </source>
</evidence>
<reference evidence="9" key="1">
    <citation type="submission" date="2010-05" db="EMBL/GenBank/DDBJ databases">
        <title>The draft genome of Desulfonatronospira thiodismutans ASO3-1.</title>
        <authorList>
            <consortium name="US DOE Joint Genome Institute (JGI-PGF)"/>
            <person name="Lucas S."/>
            <person name="Copeland A."/>
            <person name="Lapidus A."/>
            <person name="Cheng J.-F."/>
            <person name="Bruce D."/>
            <person name="Goodwin L."/>
            <person name="Pitluck S."/>
            <person name="Chertkov O."/>
            <person name="Brettin T."/>
            <person name="Detter J.C."/>
            <person name="Han C."/>
            <person name="Land M.L."/>
            <person name="Hauser L."/>
            <person name="Kyrpides N."/>
            <person name="Mikhailova N."/>
            <person name="Muyzer G."/>
            <person name="Woyke T."/>
        </authorList>
    </citation>
    <scope>NUCLEOTIDE SEQUENCE [LARGE SCALE GENOMIC DNA]</scope>
    <source>
        <strain evidence="9">ASO3-1</strain>
    </source>
</reference>
<dbReference type="RefSeq" id="WP_008871257.1">
    <property type="nucleotide sequence ID" value="NZ_ACJN02000003.1"/>
</dbReference>
<evidence type="ECO:0000313" key="10">
    <source>
        <dbReference type="Proteomes" id="UP000005496"/>
    </source>
</evidence>
<dbReference type="eggNOG" id="COG1360">
    <property type="taxonomic scope" value="Bacteria"/>
</dbReference>
<keyword evidence="4" id="KW-0812">Transmembrane</keyword>
<dbReference type="InterPro" id="IPR025713">
    <property type="entry name" value="MotB-like_N_dom"/>
</dbReference>
<keyword evidence="5" id="KW-1133">Transmembrane helix</keyword>
<name>D6ST92_9BACT</name>
<evidence type="ECO:0000256" key="1">
    <source>
        <dbReference type="ARBA" id="ARBA00004162"/>
    </source>
</evidence>
<evidence type="ECO:0000256" key="3">
    <source>
        <dbReference type="ARBA" id="ARBA00022475"/>
    </source>
</evidence>
<proteinExistence type="inferred from homology"/>
<evidence type="ECO:0000313" key="9">
    <source>
        <dbReference type="EMBL" id="EFI33908.1"/>
    </source>
</evidence>
<evidence type="ECO:0000256" key="5">
    <source>
        <dbReference type="ARBA" id="ARBA00022989"/>
    </source>
</evidence>
<dbReference type="Proteomes" id="UP000005496">
    <property type="component" value="Unassembled WGS sequence"/>
</dbReference>
<accession>D6ST92</accession>
<dbReference type="Pfam" id="PF00691">
    <property type="entry name" value="OmpA"/>
    <property type="match status" value="1"/>
</dbReference>
<dbReference type="OrthoDB" id="9805566at2"/>
<evidence type="ECO:0000259" key="8">
    <source>
        <dbReference type="PROSITE" id="PS51123"/>
    </source>
</evidence>